<evidence type="ECO:0000313" key="1">
    <source>
        <dbReference type="EMBL" id="TFK59168.1"/>
    </source>
</evidence>
<accession>A0ACD2ZZZ5</accession>
<dbReference type="EMBL" id="ML209061">
    <property type="protein sequence ID" value="TFK59168.1"/>
    <property type="molecule type" value="Genomic_DNA"/>
</dbReference>
<organism evidence="1 2">
    <name type="scientific">Pluteus cervinus</name>
    <dbReference type="NCBI Taxonomy" id="181527"/>
    <lineage>
        <taxon>Eukaryota</taxon>
        <taxon>Fungi</taxon>
        <taxon>Dikarya</taxon>
        <taxon>Basidiomycota</taxon>
        <taxon>Agaricomycotina</taxon>
        <taxon>Agaricomycetes</taxon>
        <taxon>Agaricomycetidae</taxon>
        <taxon>Agaricales</taxon>
        <taxon>Pluteineae</taxon>
        <taxon>Pluteaceae</taxon>
        <taxon>Pluteus</taxon>
    </lineage>
</organism>
<dbReference type="Proteomes" id="UP000308600">
    <property type="component" value="Unassembled WGS sequence"/>
</dbReference>
<keyword evidence="2" id="KW-1185">Reference proteome</keyword>
<gene>
    <name evidence="1" type="ORF">BDN72DRAFT_906100</name>
</gene>
<evidence type="ECO:0000313" key="2">
    <source>
        <dbReference type="Proteomes" id="UP000308600"/>
    </source>
</evidence>
<proteinExistence type="predicted"/>
<sequence>MVYTQTHAPDLFNSTFTLAVMMGTPKFSVLAIPSFIWFRNLDDWVRKPTNLAQKIGNSARNSSIRVPGGYINLLPASFPSSMSTITYKFYSYKVHRSERRWMNHALKVVVETLRRHEIQLAQDWGTGPWQVAISAYRAHPSRGNFENRHHFTIRVFRPWRNLSSLVGHIFDDDSTPMWYTKSEKPWPASASKRLHVPDDLE</sequence>
<protein>
    <submittedName>
        <fullName evidence="1">Uncharacterized protein</fullName>
    </submittedName>
</protein>
<reference evidence="1 2" key="1">
    <citation type="journal article" date="2019" name="Nat. Ecol. Evol.">
        <title>Megaphylogeny resolves global patterns of mushroom evolution.</title>
        <authorList>
            <person name="Varga T."/>
            <person name="Krizsan K."/>
            <person name="Foldi C."/>
            <person name="Dima B."/>
            <person name="Sanchez-Garcia M."/>
            <person name="Sanchez-Ramirez S."/>
            <person name="Szollosi G.J."/>
            <person name="Szarkandi J.G."/>
            <person name="Papp V."/>
            <person name="Albert L."/>
            <person name="Andreopoulos W."/>
            <person name="Angelini C."/>
            <person name="Antonin V."/>
            <person name="Barry K.W."/>
            <person name="Bougher N.L."/>
            <person name="Buchanan P."/>
            <person name="Buyck B."/>
            <person name="Bense V."/>
            <person name="Catcheside P."/>
            <person name="Chovatia M."/>
            <person name="Cooper J."/>
            <person name="Damon W."/>
            <person name="Desjardin D."/>
            <person name="Finy P."/>
            <person name="Geml J."/>
            <person name="Haridas S."/>
            <person name="Hughes K."/>
            <person name="Justo A."/>
            <person name="Karasinski D."/>
            <person name="Kautmanova I."/>
            <person name="Kiss B."/>
            <person name="Kocsube S."/>
            <person name="Kotiranta H."/>
            <person name="LaButti K.M."/>
            <person name="Lechner B.E."/>
            <person name="Liimatainen K."/>
            <person name="Lipzen A."/>
            <person name="Lukacs Z."/>
            <person name="Mihaltcheva S."/>
            <person name="Morgado L.N."/>
            <person name="Niskanen T."/>
            <person name="Noordeloos M.E."/>
            <person name="Ohm R.A."/>
            <person name="Ortiz-Santana B."/>
            <person name="Ovrebo C."/>
            <person name="Racz N."/>
            <person name="Riley R."/>
            <person name="Savchenko A."/>
            <person name="Shiryaev A."/>
            <person name="Soop K."/>
            <person name="Spirin V."/>
            <person name="Szebenyi C."/>
            <person name="Tomsovsky M."/>
            <person name="Tulloss R.E."/>
            <person name="Uehling J."/>
            <person name="Grigoriev I.V."/>
            <person name="Vagvolgyi C."/>
            <person name="Papp T."/>
            <person name="Martin F.M."/>
            <person name="Miettinen O."/>
            <person name="Hibbett D.S."/>
            <person name="Nagy L.G."/>
        </authorList>
    </citation>
    <scope>NUCLEOTIDE SEQUENCE [LARGE SCALE GENOMIC DNA]</scope>
    <source>
        <strain evidence="1 2">NL-1719</strain>
    </source>
</reference>
<name>A0ACD2ZZZ5_9AGAR</name>